<dbReference type="PROSITE" id="PS51257">
    <property type="entry name" value="PROKAR_LIPOPROTEIN"/>
    <property type="match status" value="1"/>
</dbReference>
<evidence type="ECO:0000256" key="1">
    <source>
        <dbReference type="ARBA" id="ARBA00005495"/>
    </source>
</evidence>
<dbReference type="InterPro" id="IPR011057">
    <property type="entry name" value="Mss4-like_sf"/>
</dbReference>
<evidence type="ECO:0000313" key="6">
    <source>
        <dbReference type="EMBL" id="WEK40004.1"/>
    </source>
</evidence>
<dbReference type="Pfam" id="PF04828">
    <property type="entry name" value="GFA"/>
    <property type="match status" value="1"/>
</dbReference>
<keyword evidence="3" id="KW-0862">Zinc</keyword>
<proteinExistence type="inferred from homology"/>
<sequence>MSDDFKLTGGCNCGAVRYVLSAPPLAVAACHCTNCRKQSGAAYSVNLVVRASTLSIEGELAVYSDTDTESGAPVERQFCPACGSPIRSVPAATPKIVAVKAGTLDDAGPYGPQVHIWTRSKLPWVELPAGAVQFEKSPPA</sequence>
<name>A0AAJ5X102_9CAUL</name>
<dbReference type="Gene3D" id="3.90.1590.10">
    <property type="entry name" value="glutathione-dependent formaldehyde- activating enzyme (gfa)"/>
    <property type="match status" value="1"/>
</dbReference>
<evidence type="ECO:0000259" key="5">
    <source>
        <dbReference type="PROSITE" id="PS51891"/>
    </source>
</evidence>
<dbReference type="GO" id="GO:0046872">
    <property type="term" value="F:metal ion binding"/>
    <property type="evidence" value="ECO:0007669"/>
    <property type="project" value="UniProtKB-KW"/>
</dbReference>
<keyword evidence="4" id="KW-0456">Lyase</keyword>
<evidence type="ECO:0000256" key="4">
    <source>
        <dbReference type="ARBA" id="ARBA00023239"/>
    </source>
</evidence>
<dbReference type="AlphaFoldDB" id="A0AAJ5X102"/>
<evidence type="ECO:0000256" key="2">
    <source>
        <dbReference type="ARBA" id="ARBA00022723"/>
    </source>
</evidence>
<dbReference type="PROSITE" id="PS51891">
    <property type="entry name" value="CENP_V_GFA"/>
    <property type="match status" value="1"/>
</dbReference>
<dbReference type="PANTHER" id="PTHR33337:SF40">
    <property type="entry name" value="CENP-V_GFA DOMAIN-CONTAINING PROTEIN-RELATED"/>
    <property type="match status" value="1"/>
</dbReference>
<dbReference type="Proteomes" id="UP001213664">
    <property type="component" value="Chromosome"/>
</dbReference>
<evidence type="ECO:0000256" key="3">
    <source>
        <dbReference type="ARBA" id="ARBA00022833"/>
    </source>
</evidence>
<accession>A0AAJ5X102</accession>
<keyword evidence="2" id="KW-0479">Metal-binding</keyword>
<dbReference type="SUPFAM" id="SSF51316">
    <property type="entry name" value="Mss4-like"/>
    <property type="match status" value="1"/>
</dbReference>
<dbReference type="GO" id="GO:0016846">
    <property type="term" value="F:carbon-sulfur lyase activity"/>
    <property type="evidence" value="ECO:0007669"/>
    <property type="project" value="InterPro"/>
</dbReference>
<gene>
    <name evidence="6" type="ORF">P0Y50_15940</name>
</gene>
<feature type="domain" description="CENP-V/GFA" evidence="5">
    <location>
        <begin position="7"/>
        <end position="111"/>
    </location>
</feature>
<reference evidence="6" key="1">
    <citation type="submission" date="2023-03" db="EMBL/GenBank/DDBJ databases">
        <title>Andean soil-derived lignocellulolytic bacterial consortium as a source of novel taxa and putative plastic-active enzymes.</title>
        <authorList>
            <person name="Diaz-Garcia L."/>
            <person name="Chuvochina M."/>
            <person name="Feuerriegel G."/>
            <person name="Bunk B."/>
            <person name="Sproer C."/>
            <person name="Streit W.R."/>
            <person name="Rodriguez L.M."/>
            <person name="Overmann J."/>
            <person name="Jimenez D.J."/>
        </authorList>
    </citation>
    <scope>NUCLEOTIDE SEQUENCE</scope>
    <source>
        <strain evidence="6">MAG 833</strain>
    </source>
</reference>
<dbReference type="PANTHER" id="PTHR33337">
    <property type="entry name" value="GFA DOMAIN-CONTAINING PROTEIN"/>
    <property type="match status" value="1"/>
</dbReference>
<dbReference type="InterPro" id="IPR006913">
    <property type="entry name" value="CENP-V/GFA"/>
</dbReference>
<dbReference type="EMBL" id="CP119326">
    <property type="protein sequence ID" value="WEK40004.1"/>
    <property type="molecule type" value="Genomic_DNA"/>
</dbReference>
<organism evidence="6 7">
    <name type="scientific">Candidatus Brevundimonas colombiensis</name>
    <dbReference type="NCBI Taxonomy" id="3121376"/>
    <lineage>
        <taxon>Bacteria</taxon>
        <taxon>Pseudomonadati</taxon>
        <taxon>Pseudomonadota</taxon>
        <taxon>Alphaproteobacteria</taxon>
        <taxon>Caulobacterales</taxon>
        <taxon>Caulobacteraceae</taxon>
        <taxon>Brevundimonas</taxon>
    </lineage>
</organism>
<protein>
    <submittedName>
        <fullName evidence="6">GFA family protein</fullName>
    </submittedName>
</protein>
<comment type="similarity">
    <text evidence="1">Belongs to the Gfa family.</text>
</comment>
<evidence type="ECO:0000313" key="7">
    <source>
        <dbReference type="Proteomes" id="UP001213664"/>
    </source>
</evidence>